<evidence type="ECO:0000256" key="2">
    <source>
        <dbReference type="SAM" id="Phobius"/>
    </source>
</evidence>
<evidence type="ECO:0000313" key="5">
    <source>
        <dbReference type="Proteomes" id="UP000800036"/>
    </source>
</evidence>
<evidence type="ECO:0000256" key="1">
    <source>
        <dbReference type="SAM" id="MobiDB-lite"/>
    </source>
</evidence>
<gene>
    <name evidence="4" type="ORF">BU23DRAFT_575436</name>
</gene>
<feature type="region of interest" description="Disordered" evidence="1">
    <location>
        <begin position="95"/>
        <end position="187"/>
    </location>
</feature>
<dbReference type="EMBL" id="ML976777">
    <property type="protein sequence ID" value="KAF1964789.1"/>
    <property type="molecule type" value="Genomic_DNA"/>
</dbReference>
<feature type="compositionally biased region" description="Polar residues" evidence="1">
    <location>
        <begin position="95"/>
        <end position="135"/>
    </location>
</feature>
<keyword evidence="5" id="KW-1185">Reference proteome</keyword>
<keyword evidence="2" id="KW-0472">Membrane</keyword>
<dbReference type="AlphaFoldDB" id="A0A6A5ULI6"/>
<protein>
    <recommendedName>
        <fullName evidence="6">GPI anchored serine-threonine rich protein</fullName>
    </recommendedName>
</protein>
<name>A0A6A5ULI6_9PLEO</name>
<keyword evidence="2" id="KW-1133">Transmembrane helix</keyword>
<feature type="signal peptide" evidence="3">
    <location>
        <begin position="1"/>
        <end position="19"/>
    </location>
</feature>
<evidence type="ECO:0000256" key="3">
    <source>
        <dbReference type="SAM" id="SignalP"/>
    </source>
</evidence>
<organism evidence="4 5">
    <name type="scientific">Bimuria novae-zelandiae CBS 107.79</name>
    <dbReference type="NCBI Taxonomy" id="1447943"/>
    <lineage>
        <taxon>Eukaryota</taxon>
        <taxon>Fungi</taxon>
        <taxon>Dikarya</taxon>
        <taxon>Ascomycota</taxon>
        <taxon>Pezizomycotina</taxon>
        <taxon>Dothideomycetes</taxon>
        <taxon>Pleosporomycetidae</taxon>
        <taxon>Pleosporales</taxon>
        <taxon>Massarineae</taxon>
        <taxon>Didymosphaeriaceae</taxon>
        <taxon>Bimuria</taxon>
    </lineage>
</organism>
<keyword evidence="2" id="KW-0812">Transmembrane</keyword>
<evidence type="ECO:0008006" key="6">
    <source>
        <dbReference type="Google" id="ProtNLM"/>
    </source>
</evidence>
<evidence type="ECO:0000313" key="4">
    <source>
        <dbReference type="EMBL" id="KAF1964789.1"/>
    </source>
</evidence>
<dbReference type="OrthoDB" id="5152093at2759"/>
<accession>A0A6A5ULI6</accession>
<feature type="transmembrane region" description="Helical" evidence="2">
    <location>
        <begin position="192"/>
        <end position="212"/>
    </location>
</feature>
<feature type="chain" id="PRO_5025555757" description="GPI anchored serine-threonine rich protein" evidence="3">
    <location>
        <begin position="20"/>
        <end position="213"/>
    </location>
</feature>
<keyword evidence="3" id="KW-0732">Signal</keyword>
<sequence length="213" mass="21656">MHSTIIIALLSIALPSVHALLGLSPFQRRDLCSDNGYEACDDDCMVSGSVCCNTGDATYCPAGFVCFNDGCCPEGEQCTGNAGGTQWVSLDIPESTRTVRITTTRPAPTTEQDISSTKGPNTSMLVEQDPSTPKDSSVAQATTSAASTEVATSETTVTRATTAQNTSSETSSETGSGAATGSTPEHTGGAPGLGYAAGFLGLAFVAGQLVLAL</sequence>
<feature type="compositionally biased region" description="Low complexity" evidence="1">
    <location>
        <begin position="136"/>
        <end position="183"/>
    </location>
</feature>
<proteinExistence type="predicted"/>
<dbReference type="Proteomes" id="UP000800036">
    <property type="component" value="Unassembled WGS sequence"/>
</dbReference>
<reference evidence="4" key="1">
    <citation type="journal article" date="2020" name="Stud. Mycol.">
        <title>101 Dothideomycetes genomes: a test case for predicting lifestyles and emergence of pathogens.</title>
        <authorList>
            <person name="Haridas S."/>
            <person name="Albert R."/>
            <person name="Binder M."/>
            <person name="Bloem J."/>
            <person name="Labutti K."/>
            <person name="Salamov A."/>
            <person name="Andreopoulos B."/>
            <person name="Baker S."/>
            <person name="Barry K."/>
            <person name="Bills G."/>
            <person name="Bluhm B."/>
            <person name="Cannon C."/>
            <person name="Castanera R."/>
            <person name="Culley D."/>
            <person name="Daum C."/>
            <person name="Ezra D."/>
            <person name="Gonzalez J."/>
            <person name="Henrissat B."/>
            <person name="Kuo A."/>
            <person name="Liang C."/>
            <person name="Lipzen A."/>
            <person name="Lutzoni F."/>
            <person name="Magnuson J."/>
            <person name="Mondo S."/>
            <person name="Nolan M."/>
            <person name="Ohm R."/>
            <person name="Pangilinan J."/>
            <person name="Park H.-J."/>
            <person name="Ramirez L."/>
            <person name="Alfaro M."/>
            <person name="Sun H."/>
            <person name="Tritt A."/>
            <person name="Yoshinaga Y."/>
            <person name="Zwiers L.-H."/>
            <person name="Turgeon B."/>
            <person name="Goodwin S."/>
            <person name="Spatafora J."/>
            <person name="Crous P."/>
            <person name="Grigoriev I."/>
        </authorList>
    </citation>
    <scope>NUCLEOTIDE SEQUENCE</scope>
    <source>
        <strain evidence="4">CBS 107.79</strain>
    </source>
</reference>